<dbReference type="STRING" id="171291.SAMN02745154_00385"/>
<evidence type="ECO:0000256" key="3">
    <source>
        <dbReference type="ARBA" id="ARBA00004669"/>
    </source>
</evidence>
<evidence type="ECO:0000259" key="16">
    <source>
        <dbReference type="Pfam" id="PF00156"/>
    </source>
</evidence>
<evidence type="ECO:0000256" key="4">
    <source>
        <dbReference type="ARBA" id="ARBA00004676"/>
    </source>
</evidence>
<keyword evidence="18" id="KW-1185">Reference proteome</keyword>
<dbReference type="GO" id="GO:0005829">
    <property type="term" value="C:cytosol"/>
    <property type="evidence" value="ECO:0007669"/>
    <property type="project" value="TreeGrafter"/>
</dbReference>
<dbReference type="PANTHER" id="PTHR43340:SF1">
    <property type="entry name" value="HYPOXANTHINE PHOSPHORIBOSYLTRANSFERASE"/>
    <property type="match status" value="1"/>
</dbReference>
<organism evidence="17 18">
    <name type="scientific">Mycoplasmopsis verecunda</name>
    <dbReference type="NCBI Taxonomy" id="171291"/>
    <lineage>
        <taxon>Bacteria</taxon>
        <taxon>Bacillati</taxon>
        <taxon>Mycoplasmatota</taxon>
        <taxon>Mycoplasmoidales</taxon>
        <taxon>Metamycoplasmataceae</taxon>
        <taxon>Mycoplasmopsis</taxon>
    </lineage>
</organism>
<evidence type="ECO:0000256" key="2">
    <source>
        <dbReference type="ARBA" id="ARBA00004496"/>
    </source>
</evidence>
<dbReference type="RefSeq" id="WP_078747112.1">
    <property type="nucleotide sequence ID" value="NZ_CP137850.1"/>
</dbReference>
<dbReference type="Gene3D" id="3.40.50.2020">
    <property type="match status" value="1"/>
</dbReference>
<evidence type="ECO:0000313" key="17">
    <source>
        <dbReference type="EMBL" id="SJZ51451.1"/>
    </source>
</evidence>
<comment type="cofactor">
    <cofactor evidence="1 15">
        <name>Mg(2+)</name>
        <dbReference type="ChEBI" id="CHEBI:18420"/>
    </cofactor>
</comment>
<comment type="subcellular location">
    <subcellularLocation>
        <location evidence="2 15">Cytoplasm</location>
    </subcellularLocation>
</comment>
<evidence type="ECO:0000256" key="9">
    <source>
        <dbReference type="ARBA" id="ARBA00022723"/>
    </source>
</evidence>
<comment type="similarity">
    <text evidence="5 15">Belongs to the purine/pyrimidine phosphoribosyltransferase family.</text>
</comment>
<accession>A0A1T4LA49</accession>
<comment type="catalytic activity">
    <reaction evidence="14">
        <text>IMP + diphosphate = hypoxanthine + 5-phospho-alpha-D-ribose 1-diphosphate</text>
        <dbReference type="Rhea" id="RHEA:17973"/>
        <dbReference type="ChEBI" id="CHEBI:17368"/>
        <dbReference type="ChEBI" id="CHEBI:33019"/>
        <dbReference type="ChEBI" id="CHEBI:58017"/>
        <dbReference type="ChEBI" id="CHEBI:58053"/>
        <dbReference type="EC" id="2.4.2.8"/>
    </reaction>
    <physiologicalReaction direction="right-to-left" evidence="14">
        <dbReference type="Rhea" id="RHEA:17975"/>
    </physiologicalReaction>
</comment>
<reference evidence="18" key="1">
    <citation type="submission" date="2017-02" db="EMBL/GenBank/DDBJ databases">
        <authorList>
            <person name="Varghese N."/>
            <person name="Submissions S."/>
        </authorList>
    </citation>
    <scope>NUCLEOTIDE SEQUENCE [LARGE SCALE GENOMIC DNA]</scope>
    <source>
        <strain evidence="18">ATCC 27862</strain>
    </source>
</reference>
<keyword evidence="10 15" id="KW-0660">Purine salvage</keyword>
<comment type="pathway">
    <text evidence="4">Purine metabolism; GMP biosynthesis via salvage pathway; GMP from guanine: step 1/1.</text>
</comment>
<dbReference type="EC" id="2.4.2.8" evidence="15"/>
<keyword evidence="11 15" id="KW-0547">Nucleotide-binding</keyword>
<evidence type="ECO:0000256" key="6">
    <source>
        <dbReference type="ARBA" id="ARBA00022490"/>
    </source>
</evidence>
<proteinExistence type="inferred from homology"/>
<dbReference type="Pfam" id="PF00156">
    <property type="entry name" value="Pribosyltran"/>
    <property type="match status" value="1"/>
</dbReference>
<dbReference type="GO" id="GO:0032264">
    <property type="term" value="P:IMP salvage"/>
    <property type="evidence" value="ECO:0007669"/>
    <property type="project" value="UniProtKB-UniPathway"/>
</dbReference>
<feature type="domain" description="Phosphoribosyltransferase" evidence="16">
    <location>
        <begin position="27"/>
        <end position="172"/>
    </location>
</feature>
<dbReference type="NCBIfam" id="TIGR01203">
    <property type="entry name" value="HGPRTase"/>
    <property type="match status" value="1"/>
</dbReference>
<keyword evidence="6 15" id="KW-0963">Cytoplasm</keyword>
<dbReference type="InterPro" id="IPR050408">
    <property type="entry name" value="HGPRT"/>
</dbReference>
<dbReference type="GO" id="GO:0006178">
    <property type="term" value="P:guanine salvage"/>
    <property type="evidence" value="ECO:0007669"/>
    <property type="project" value="TreeGrafter"/>
</dbReference>
<comment type="catalytic activity">
    <reaction evidence="13">
        <text>GMP + diphosphate = guanine + 5-phospho-alpha-D-ribose 1-diphosphate</text>
        <dbReference type="Rhea" id="RHEA:25424"/>
        <dbReference type="ChEBI" id="CHEBI:16235"/>
        <dbReference type="ChEBI" id="CHEBI:33019"/>
        <dbReference type="ChEBI" id="CHEBI:58017"/>
        <dbReference type="ChEBI" id="CHEBI:58115"/>
        <dbReference type="EC" id="2.4.2.8"/>
    </reaction>
    <physiologicalReaction direction="right-to-left" evidence="13">
        <dbReference type="Rhea" id="RHEA:25426"/>
    </physiologicalReaction>
</comment>
<dbReference type="CDD" id="cd06223">
    <property type="entry name" value="PRTases_typeI"/>
    <property type="match status" value="1"/>
</dbReference>
<keyword evidence="8 15" id="KW-0808">Transferase</keyword>
<keyword evidence="7 15" id="KW-0328">Glycosyltransferase</keyword>
<keyword evidence="12 15" id="KW-0460">Magnesium</keyword>
<dbReference type="GO" id="GO:0006166">
    <property type="term" value="P:purine ribonucleoside salvage"/>
    <property type="evidence" value="ECO:0007669"/>
    <property type="project" value="UniProtKB-KW"/>
</dbReference>
<evidence type="ECO:0000256" key="13">
    <source>
        <dbReference type="ARBA" id="ARBA00048811"/>
    </source>
</evidence>
<evidence type="ECO:0000256" key="14">
    <source>
        <dbReference type="ARBA" id="ARBA00049402"/>
    </source>
</evidence>
<evidence type="ECO:0000256" key="1">
    <source>
        <dbReference type="ARBA" id="ARBA00001946"/>
    </source>
</evidence>
<dbReference type="GO" id="GO:0032263">
    <property type="term" value="P:GMP salvage"/>
    <property type="evidence" value="ECO:0007669"/>
    <property type="project" value="TreeGrafter"/>
</dbReference>
<dbReference type="EMBL" id="FUXF01000010">
    <property type="protein sequence ID" value="SJZ51451.1"/>
    <property type="molecule type" value="Genomic_DNA"/>
</dbReference>
<evidence type="ECO:0000256" key="11">
    <source>
        <dbReference type="ARBA" id="ARBA00022741"/>
    </source>
</evidence>
<sequence>MLKIFNKKKNTKMHPMVKKVLFDREFIEDKILDCANWVNETYKESQDLIIVALLKGSIPFLAQLIKDVEVDHKLDFMTVSTYAGGHASSGSVKVIMDLANDIEGKDVLIVEDIIDSGITLQKVCTMLQHRHPKSLKVITLMDKPYNRKVDFEADYHGFIVPDEFLVGFGLDYDEKLRNLPYIGVFDQSFIK</sequence>
<evidence type="ECO:0000256" key="12">
    <source>
        <dbReference type="ARBA" id="ARBA00022842"/>
    </source>
</evidence>
<dbReference type="GO" id="GO:0052657">
    <property type="term" value="F:guanine phosphoribosyltransferase activity"/>
    <property type="evidence" value="ECO:0007669"/>
    <property type="project" value="UniProtKB-ARBA"/>
</dbReference>
<evidence type="ECO:0000256" key="8">
    <source>
        <dbReference type="ARBA" id="ARBA00022679"/>
    </source>
</evidence>
<dbReference type="InterPro" id="IPR000836">
    <property type="entry name" value="PRTase_dom"/>
</dbReference>
<dbReference type="AlphaFoldDB" id="A0A1T4LA49"/>
<dbReference type="Proteomes" id="UP000190389">
    <property type="component" value="Unassembled WGS sequence"/>
</dbReference>
<evidence type="ECO:0000256" key="5">
    <source>
        <dbReference type="ARBA" id="ARBA00008391"/>
    </source>
</evidence>
<evidence type="ECO:0000313" key="18">
    <source>
        <dbReference type="Proteomes" id="UP000190389"/>
    </source>
</evidence>
<dbReference type="GO" id="GO:0000287">
    <property type="term" value="F:magnesium ion binding"/>
    <property type="evidence" value="ECO:0007669"/>
    <property type="project" value="TreeGrafter"/>
</dbReference>
<name>A0A1T4LA49_9BACT</name>
<comment type="pathway">
    <text evidence="3 15">Purine metabolism; IMP biosynthesis via salvage pathway; IMP from hypoxanthine: step 1/1.</text>
</comment>
<gene>
    <name evidence="17" type="ORF">SAMN02745154_00385</name>
</gene>
<dbReference type="GO" id="GO:0000166">
    <property type="term" value="F:nucleotide binding"/>
    <property type="evidence" value="ECO:0007669"/>
    <property type="project" value="UniProtKB-KW"/>
</dbReference>
<dbReference type="UniPathway" id="UPA00591">
    <property type="reaction ID" value="UER00648"/>
</dbReference>
<dbReference type="FunFam" id="3.40.50.2020:FF:000006">
    <property type="entry name" value="Hypoxanthine phosphoribosyltransferase"/>
    <property type="match status" value="1"/>
</dbReference>
<evidence type="ECO:0000256" key="15">
    <source>
        <dbReference type="RuleBase" id="RU364099"/>
    </source>
</evidence>
<dbReference type="GO" id="GO:0046100">
    <property type="term" value="P:hypoxanthine metabolic process"/>
    <property type="evidence" value="ECO:0007669"/>
    <property type="project" value="TreeGrafter"/>
</dbReference>
<evidence type="ECO:0000256" key="7">
    <source>
        <dbReference type="ARBA" id="ARBA00022676"/>
    </source>
</evidence>
<dbReference type="PANTHER" id="PTHR43340">
    <property type="entry name" value="HYPOXANTHINE-GUANINE PHOSPHORIBOSYLTRANSFERASE"/>
    <property type="match status" value="1"/>
</dbReference>
<evidence type="ECO:0000256" key="10">
    <source>
        <dbReference type="ARBA" id="ARBA00022726"/>
    </source>
</evidence>
<dbReference type="InterPro" id="IPR005904">
    <property type="entry name" value="Hxn_phspho_trans"/>
</dbReference>
<dbReference type="GO" id="GO:0004422">
    <property type="term" value="F:hypoxanthine phosphoribosyltransferase activity"/>
    <property type="evidence" value="ECO:0007669"/>
    <property type="project" value="InterPro"/>
</dbReference>
<keyword evidence="9 15" id="KW-0479">Metal-binding</keyword>
<dbReference type="SUPFAM" id="SSF53271">
    <property type="entry name" value="PRTase-like"/>
    <property type="match status" value="1"/>
</dbReference>
<protein>
    <recommendedName>
        <fullName evidence="15">Hypoxanthine phosphoribosyltransferase</fullName>
        <ecNumber evidence="15">2.4.2.8</ecNumber>
    </recommendedName>
</protein>
<dbReference type="InterPro" id="IPR029057">
    <property type="entry name" value="PRTase-like"/>
</dbReference>